<dbReference type="InterPro" id="IPR032193">
    <property type="entry name" value="CNOT1_TTP_bind"/>
</dbReference>
<dbReference type="GO" id="GO:0000932">
    <property type="term" value="C:P-body"/>
    <property type="evidence" value="ECO:0007669"/>
    <property type="project" value="TreeGrafter"/>
</dbReference>
<dbReference type="InterPro" id="IPR040398">
    <property type="entry name" value="Not1"/>
</dbReference>
<feature type="region of interest" description="Disordered" evidence="1">
    <location>
        <begin position="1"/>
        <end position="30"/>
    </location>
</feature>
<dbReference type="GO" id="GO:0017148">
    <property type="term" value="P:negative regulation of translation"/>
    <property type="evidence" value="ECO:0007669"/>
    <property type="project" value="InterPro"/>
</dbReference>
<dbReference type="Pfam" id="PF16417">
    <property type="entry name" value="CNOT1_TTP_bind"/>
    <property type="match status" value="1"/>
</dbReference>
<protein>
    <recommendedName>
        <fullName evidence="2">CCR4-NOT transcription complex subunit 1 TTP binding domain-containing protein</fullName>
    </recommendedName>
</protein>
<keyword evidence="4" id="KW-1185">Reference proteome</keyword>
<dbReference type="GO" id="GO:0030015">
    <property type="term" value="C:CCR4-NOT core complex"/>
    <property type="evidence" value="ECO:0007669"/>
    <property type="project" value="InterPro"/>
</dbReference>
<dbReference type="PANTHER" id="PTHR13162:SF8">
    <property type="entry name" value="CCR4-NOT TRANSCRIPTION COMPLEX SUBUNIT 1"/>
    <property type="match status" value="1"/>
</dbReference>
<evidence type="ECO:0000313" key="4">
    <source>
        <dbReference type="Proteomes" id="UP000836841"/>
    </source>
</evidence>
<dbReference type="EMBL" id="OU466857">
    <property type="protein sequence ID" value="CAH2036385.1"/>
    <property type="molecule type" value="Genomic_DNA"/>
</dbReference>
<evidence type="ECO:0000313" key="3">
    <source>
        <dbReference type="EMBL" id="CAH2036385.1"/>
    </source>
</evidence>
<dbReference type="Proteomes" id="UP000836841">
    <property type="component" value="Chromosome 1"/>
</dbReference>
<sequence length="185" mass="20892">MVSVAMATTSEKQNNTNPPNGDEAEDSSASNAYVDDVEAEANANFHQLFTGQSSVDAVVEMLSRYKNSLAQRENLIFECMIANLFVEYRFFPKYPERQLKIVSILFGSIIKHQLISSHRLKMALRQVLDPLRKPADSKMFLFGSIALEQFVNRSAELHQQLSDLRTTHPELVTVIDRISSNNSEP</sequence>
<name>A0AAU9R8V2_THLAR</name>
<feature type="compositionally biased region" description="Polar residues" evidence="1">
    <location>
        <begin position="1"/>
        <end position="19"/>
    </location>
</feature>
<organism evidence="3 4">
    <name type="scientific">Thlaspi arvense</name>
    <name type="common">Field penny-cress</name>
    <dbReference type="NCBI Taxonomy" id="13288"/>
    <lineage>
        <taxon>Eukaryota</taxon>
        <taxon>Viridiplantae</taxon>
        <taxon>Streptophyta</taxon>
        <taxon>Embryophyta</taxon>
        <taxon>Tracheophyta</taxon>
        <taxon>Spermatophyta</taxon>
        <taxon>Magnoliopsida</taxon>
        <taxon>eudicotyledons</taxon>
        <taxon>Gunneridae</taxon>
        <taxon>Pentapetalae</taxon>
        <taxon>rosids</taxon>
        <taxon>malvids</taxon>
        <taxon>Brassicales</taxon>
        <taxon>Brassicaceae</taxon>
        <taxon>Thlaspideae</taxon>
        <taxon>Thlaspi</taxon>
    </lineage>
</organism>
<accession>A0AAU9R8V2</accession>
<proteinExistence type="predicted"/>
<evidence type="ECO:0000259" key="2">
    <source>
        <dbReference type="Pfam" id="PF16417"/>
    </source>
</evidence>
<dbReference type="GO" id="GO:0060090">
    <property type="term" value="F:molecular adaptor activity"/>
    <property type="evidence" value="ECO:0007669"/>
    <property type="project" value="TreeGrafter"/>
</dbReference>
<dbReference type="PANTHER" id="PTHR13162">
    <property type="entry name" value="CCR4-NOT TRANSCRIPTION COMPLEX"/>
    <property type="match status" value="1"/>
</dbReference>
<dbReference type="Gene3D" id="1.25.40.840">
    <property type="entry name" value="CCR4-NOT transcription complex subunit 1 TTP binding domain"/>
    <property type="match status" value="1"/>
</dbReference>
<feature type="domain" description="CCR4-NOT transcription complex subunit 1 TTP binding" evidence="2">
    <location>
        <begin position="12"/>
        <end position="180"/>
    </location>
</feature>
<reference evidence="3 4" key="1">
    <citation type="submission" date="2022-03" db="EMBL/GenBank/DDBJ databases">
        <authorList>
            <person name="Nunn A."/>
            <person name="Chopra R."/>
            <person name="Nunn A."/>
            <person name="Contreras Garrido A."/>
        </authorList>
    </citation>
    <scope>NUCLEOTIDE SEQUENCE [LARGE SCALE GENOMIC DNA]</scope>
</reference>
<evidence type="ECO:0000256" key="1">
    <source>
        <dbReference type="SAM" id="MobiDB-lite"/>
    </source>
</evidence>
<dbReference type="GO" id="GO:0000288">
    <property type="term" value="P:nuclear-transcribed mRNA catabolic process, deadenylation-dependent decay"/>
    <property type="evidence" value="ECO:0007669"/>
    <property type="project" value="TreeGrafter"/>
</dbReference>
<dbReference type="AlphaFoldDB" id="A0AAU9R8V2"/>
<dbReference type="InterPro" id="IPR038535">
    <property type="entry name" value="CNOT1_TTP_bind_sf"/>
</dbReference>
<gene>
    <name evidence="3" type="ORF">TAV2_LOCUS3275</name>
</gene>